<gene>
    <name evidence="2" type="ORF">SteCoe_17060</name>
</gene>
<dbReference type="PANTHER" id="PTHR45982:SF1">
    <property type="entry name" value="REGULATOR OF CHROMOSOME CONDENSATION"/>
    <property type="match status" value="1"/>
</dbReference>
<feature type="repeat" description="RCC1" evidence="1">
    <location>
        <begin position="52"/>
        <end position="97"/>
    </location>
</feature>
<evidence type="ECO:0000256" key="1">
    <source>
        <dbReference type="PROSITE-ProRule" id="PRU00235"/>
    </source>
</evidence>
<organism evidence="2 3">
    <name type="scientific">Stentor coeruleus</name>
    <dbReference type="NCBI Taxonomy" id="5963"/>
    <lineage>
        <taxon>Eukaryota</taxon>
        <taxon>Sar</taxon>
        <taxon>Alveolata</taxon>
        <taxon>Ciliophora</taxon>
        <taxon>Postciliodesmatophora</taxon>
        <taxon>Heterotrichea</taxon>
        <taxon>Heterotrichida</taxon>
        <taxon>Stentoridae</taxon>
        <taxon>Stentor</taxon>
    </lineage>
</organism>
<accession>A0A1R2BZU9</accession>
<dbReference type="InterPro" id="IPR009091">
    <property type="entry name" value="RCC1/BLIP-II"/>
</dbReference>
<feature type="repeat" description="RCC1" evidence="1">
    <location>
        <begin position="98"/>
        <end position="158"/>
    </location>
</feature>
<dbReference type="Gene3D" id="2.130.10.30">
    <property type="entry name" value="Regulator of chromosome condensation 1/beta-lactamase-inhibitor protein II"/>
    <property type="match status" value="2"/>
</dbReference>
<evidence type="ECO:0000313" key="2">
    <source>
        <dbReference type="EMBL" id="OMJ82279.1"/>
    </source>
</evidence>
<evidence type="ECO:0000313" key="3">
    <source>
        <dbReference type="Proteomes" id="UP000187209"/>
    </source>
</evidence>
<feature type="repeat" description="RCC1" evidence="1">
    <location>
        <begin position="158"/>
        <end position="212"/>
    </location>
</feature>
<dbReference type="SUPFAM" id="SSF50985">
    <property type="entry name" value="RCC1/BLIP-II"/>
    <property type="match status" value="1"/>
</dbReference>
<dbReference type="Pfam" id="PF00415">
    <property type="entry name" value="RCC1"/>
    <property type="match status" value="3"/>
</dbReference>
<keyword evidence="3" id="KW-1185">Reference proteome</keyword>
<dbReference type="InterPro" id="IPR000408">
    <property type="entry name" value="Reg_chr_condens"/>
</dbReference>
<dbReference type="PANTHER" id="PTHR45982">
    <property type="entry name" value="REGULATOR OF CHROMOSOME CONDENSATION"/>
    <property type="match status" value="1"/>
</dbReference>
<dbReference type="AlphaFoldDB" id="A0A1R2BZU9"/>
<dbReference type="Proteomes" id="UP000187209">
    <property type="component" value="Unassembled WGS sequence"/>
</dbReference>
<name>A0A1R2BZU9_9CILI</name>
<sequence length="358" mass="39789">MTKNLFSACYMWGRHRILGMDNFKPTELSRSIGEISQVSMGLYHCSVVTKSGELFTFGSNKFNSLTHHSTTIPTEVNLKNIKQAECGDNFTVALTNEGEVYTWGSAGGKHLWSHIVGKRHCLGIETKNDIKVPTKIKIPEEITQIACGREHCLALGKFGVYCWGLNDFAQLGEGSLYTNLQKPTLVTILNEKQERIVKLFAAQHSSAALTDRGKIYVWGGNSEGQLGINEDNLFQGWPRVLPLTEIYTVKDLYLGSNTIMVLTETNEIFVAGMNVWRKMTKFNLPNGLEPEQVCCGEDYFAVLCNGGQITHYGGMFTNDPTPVELPDSLSVAPEMFIPGKVRRLEGKYGYLAAITVVE</sequence>
<reference evidence="2 3" key="1">
    <citation type="submission" date="2016-11" db="EMBL/GenBank/DDBJ databases">
        <title>The macronuclear genome of Stentor coeruleus: a giant cell with tiny introns.</title>
        <authorList>
            <person name="Slabodnick M."/>
            <person name="Ruby J.G."/>
            <person name="Reiff S.B."/>
            <person name="Swart E.C."/>
            <person name="Gosai S."/>
            <person name="Prabakaran S."/>
            <person name="Witkowska E."/>
            <person name="Larue G.E."/>
            <person name="Fisher S."/>
            <person name="Freeman R.M."/>
            <person name="Gunawardena J."/>
            <person name="Chu W."/>
            <person name="Stover N.A."/>
            <person name="Gregory B.D."/>
            <person name="Nowacki M."/>
            <person name="Derisi J."/>
            <person name="Roy S.W."/>
            <person name="Marshall W.F."/>
            <person name="Sood P."/>
        </authorList>
    </citation>
    <scope>NUCLEOTIDE SEQUENCE [LARGE SCALE GENOMIC DNA]</scope>
    <source>
        <strain evidence="2">WM001</strain>
    </source>
</reference>
<protein>
    <submittedName>
        <fullName evidence="2">Uncharacterized protein</fullName>
    </submittedName>
</protein>
<dbReference type="InterPro" id="IPR051553">
    <property type="entry name" value="Ran_GTPase-activating"/>
</dbReference>
<comment type="caution">
    <text evidence="2">The sequence shown here is derived from an EMBL/GenBank/DDBJ whole genome shotgun (WGS) entry which is preliminary data.</text>
</comment>
<feature type="repeat" description="RCC1" evidence="1">
    <location>
        <begin position="213"/>
        <end position="265"/>
    </location>
</feature>
<dbReference type="EMBL" id="MPUH01000346">
    <property type="protein sequence ID" value="OMJ82279.1"/>
    <property type="molecule type" value="Genomic_DNA"/>
</dbReference>
<proteinExistence type="predicted"/>
<dbReference type="PROSITE" id="PS50012">
    <property type="entry name" value="RCC1_3"/>
    <property type="match status" value="4"/>
</dbReference>
<dbReference type="OrthoDB" id="312373at2759"/>